<feature type="active site" description="Charge relay system" evidence="5">
    <location>
        <position position="127"/>
    </location>
</feature>
<organism evidence="8 9">
    <name type="scientific">Mycetocola manganoxydans</name>
    <dbReference type="NCBI Taxonomy" id="699879"/>
    <lineage>
        <taxon>Bacteria</taxon>
        <taxon>Bacillati</taxon>
        <taxon>Actinomycetota</taxon>
        <taxon>Actinomycetes</taxon>
        <taxon>Micrococcales</taxon>
        <taxon>Microbacteriaceae</taxon>
        <taxon>Mycetocola</taxon>
    </lineage>
</organism>
<feature type="domain" description="Peptidase S8/S53" evidence="7">
    <location>
        <begin position="120"/>
        <end position="352"/>
    </location>
</feature>
<dbReference type="InterPro" id="IPR000209">
    <property type="entry name" value="Peptidase_S8/S53_dom"/>
</dbReference>
<dbReference type="EMBL" id="RCUV01000009">
    <property type="protein sequence ID" value="RLP70748.1"/>
    <property type="molecule type" value="Genomic_DNA"/>
</dbReference>
<evidence type="ECO:0000256" key="3">
    <source>
        <dbReference type="ARBA" id="ARBA00022801"/>
    </source>
</evidence>
<evidence type="ECO:0000313" key="8">
    <source>
        <dbReference type="EMBL" id="RLP70748.1"/>
    </source>
</evidence>
<protein>
    <recommendedName>
        <fullName evidence="7">Peptidase S8/S53 domain-containing protein</fullName>
    </recommendedName>
</protein>
<dbReference type="SUPFAM" id="SSF52743">
    <property type="entry name" value="Subtilisin-like"/>
    <property type="match status" value="1"/>
</dbReference>
<proteinExistence type="inferred from homology"/>
<dbReference type="PROSITE" id="PS51892">
    <property type="entry name" value="SUBTILASE"/>
    <property type="match status" value="1"/>
</dbReference>
<dbReference type="PANTHER" id="PTHR43806">
    <property type="entry name" value="PEPTIDASE S8"/>
    <property type="match status" value="1"/>
</dbReference>
<dbReference type="PANTHER" id="PTHR43806:SF11">
    <property type="entry name" value="CEREVISIN-RELATED"/>
    <property type="match status" value="1"/>
</dbReference>
<evidence type="ECO:0000256" key="6">
    <source>
        <dbReference type="SAM" id="MobiDB-lite"/>
    </source>
</evidence>
<name>A0A3L6ZSC3_9MICO</name>
<evidence type="ECO:0000256" key="1">
    <source>
        <dbReference type="ARBA" id="ARBA00011073"/>
    </source>
</evidence>
<dbReference type="GO" id="GO:0004252">
    <property type="term" value="F:serine-type endopeptidase activity"/>
    <property type="evidence" value="ECO:0007669"/>
    <property type="project" value="UniProtKB-UniRule"/>
</dbReference>
<dbReference type="AlphaFoldDB" id="A0A3L6ZSC3"/>
<keyword evidence="4 5" id="KW-0720">Serine protease</keyword>
<accession>A0A3L6ZSC3</accession>
<dbReference type="Proteomes" id="UP000270299">
    <property type="component" value="Unassembled WGS sequence"/>
</dbReference>
<dbReference type="InterPro" id="IPR036852">
    <property type="entry name" value="Peptidase_S8/S53_dom_sf"/>
</dbReference>
<evidence type="ECO:0000259" key="7">
    <source>
        <dbReference type="Pfam" id="PF00082"/>
    </source>
</evidence>
<comment type="similarity">
    <text evidence="1 5">Belongs to the peptidase S8 family.</text>
</comment>
<comment type="caution">
    <text evidence="8">The sequence shown here is derived from an EMBL/GenBank/DDBJ whole genome shotgun (WGS) entry which is preliminary data.</text>
</comment>
<dbReference type="Pfam" id="PF00082">
    <property type="entry name" value="Peptidase_S8"/>
    <property type="match status" value="1"/>
</dbReference>
<dbReference type="GO" id="GO:0006508">
    <property type="term" value="P:proteolysis"/>
    <property type="evidence" value="ECO:0007669"/>
    <property type="project" value="UniProtKB-KW"/>
</dbReference>
<dbReference type="InterPro" id="IPR050131">
    <property type="entry name" value="Peptidase_S8_subtilisin-like"/>
</dbReference>
<feature type="compositionally biased region" description="Polar residues" evidence="6">
    <location>
        <begin position="72"/>
        <end position="83"/>
    </location>
</feature>
<gene>
    <name evidence="8" type="ORF">D9V29_09630</name>
</gene>
<evidence type="ECO:0000256" key="5">
    <source>
        <dbReference type="PROSITE-ProRule" id="PRU01240"/>
    </source>
</evidence>
<evidence type="ECO:0000256" key="2">
    <source>
        <dbReference type="ARBA" id="ARBA00022670"/>
    </source>
</evidence>
<sequence length="510" mass="53209">MDDVPLASILNDALPGWTAAPLFADADGMWLVTGPAEERVGTPEYARRAHSLAQDLIDSGQVEHAEADVPSIVSSSTVENPEQVSLGLSDHPPGSEHARWARDAIRCDAAWAISPARGAGIRIAHPDTGYTLHPNLGADALDLTIDRDFLDGNDDALDPLLDPGSLPLPSSFPGHGTSTASVMVGRGNERDGIVGVAPGATVVPLRAVESVVQFFDSDVARAVEHARISGCHVASISVGGLGFFGLRAAIDRAVAAGMIVVAAAGNNVRVVVAPASYANCLAAAATGPEDLTWPLSSRGRTVDVSAPGWGVHVADFTWEDDIPTPRVARSSGSSYAATHLAGVAALWLAHHGADALRERYGARVQEVFLFLLRAAGSRVPEGWDADAYGAGIVDAGALLAAPLPAETELDGNTQRGVSPVTRLSAMVDADPSELARGLTRRLTIPEAEVDTVVGRFERELAFHLADSPAFTGELLARERVDGSATQAAWPDMRACSPQFASTFVTGCQGT</sequence>
<feature type="region of interest" description="Disordered" evidence="6">
    <location>
        <begin position="72"/>
        <end position="95"/>
    </location>
</feature>
<keyword evidence="2 5" id="KW-0645">Protease</keyword>
<evidence type="ECO:0000256" key="4">
    <source>
        <dbReference type="ARBA" id="ARBA00022825"/>
    </source>
</evidence>
<feature type="active site" description="Charge relay system" evidence="5">
    <location>
        <position position="334"/>
    </location>
</feature>
<keyword evidence="9" id="KW-1185">Reference proteome</keyword>
<feature type="active site" description="Charge relay system" evidence="5">
    <location>
        <position position="175"/>
    </location>
</feature>
<keyword evidence="3 5" id="KW-0378">Hydrolase</keyword>
<evidence type="ECO:0000313" key="9">
    <source>
        <dbReference type="Proteomes" id="UP000270299"/>
    </source>
</evidence>
<dbReference type="Gene3D" id="3.40.50.200">
    <property type="entry name" value="Peptidase S8/S53 domain"/>
    <property type="match status" value="1"/>
</dbReference>
<reference evidence="8 9" key="1">
    <citation type="submission" date="2018-10" db="EMBL/GenBank/DDBJ databases">
        <authorList>
            <person name="Li J."/>
        </authorList>
    </citation>
    <scope>NUCLEOTIDE SEQUENCE [LARGE SCALE GENOMIC DNA]</scope>
    <source>
        <strain evidence="8 9">CCTCC AB209002</strain>
    </source>
</reference>